<reference evidence="2 3" key="1">
    <citation type="submission" date="2019-10" db="EMBL/GenBank/DDBJ databases">
        <title>Assembly and Annotation for the nematode Trichostrongylus colubriformis.</title>
        <authorList>
            <person name="Martin J."/>
        </authorList>
    </citation>
    <scope>NUCLEOTIDE SEQUENCE [LARGE SCALE GENOMIC DNA]</scope>
    <source>
        <strain evidence="2">G859</strain>
        <tissue evidence="2">Whole worm</tissue>
    </source>
</reference>
<feature type="domain" description="Tyrosine-protein phosphatase" evidence="1">
    <location>
        <begin position="1"/>
        <end position="119"/>
    </location>
</feature>
<dbReference type="InterPro" id="IPR052782">
    <property type="entry name" value="Oocyte-zygote_transition_reg"/>
</dbReference>
<dbReference type="Gene3D" id="3.90.190.10">
    <property type="entry name" value="Protein tyrosine phosphatase superfamily"/>
    <property type="match status" value="1"/>
</dbReference>
<protein>
    <submittedName>
        <fullName evidence="2">Tyrosine-protein phosphatase domain-containing protein</fullName>
    </submittedName>
</protein>
<dbReference type="Proteomes" id="UP001331761">
    <property type="component" value="Unassembled WGS sequence"/>
</dbReference>
<dbReference type="InterPro" id="IPR029021">
    <property type="entry name" value="Prot-tyrosine_phosphatase-like"/>
</dbReference>
<dbReference type="AlphaFoldDB" id="A0AAN8IV12"/>
<sequence length="119" mass="14151">RYEDVICMDSTRVILKDRTPDNDYIHANWMDMPDGQRYICTQETLEDFWHMVYTEKSSVIVMLCCLREGNNEKCVLYYPRCDEECSKCGTYKVFYKEILPNPCSSVKHSVFTLKNVPRR</sequence>
<organism evidence="2 3">
    <name type="scientific">Trichostrongylus colubriformis</name>
    <name type="common">Black scour worm</name>
    <dbReference type="NCBI Taxonomy" id="6319"/>
    <lineage>
        <taxon>Eukaryota</taxon>
        <taxon>Metazoa</taxon>
        <taxon>Ecdysozoa</taxon>
        <taxon>Nematoda</taxon>
        <taxon>Chromadorea</taxon>
        <taxon>Rhabditida</taxon>
        <taxon>Rhabditina</taxon>
        <taxon>Rhabditomorpha</taxon>
        <taxon>Strongyloidea</taxon>
        <taxon>Trichostrongylidae</taxon>
        <taxon>Trichostrongylus</taxon>
    </lineage>
</organism>
<dbReference type="InterPro" id="IPR000242">
    <property type="entry name" value="PTP_cat"/>
</dbReference>
<dbReference type="Pfam" id="PF00102">
    <property type="entry name" value="Y_phosphatase"/>
    <property type="match status" value="1"/>
</dbReference>
<proteinExistence type="predicted"/>
<dbReference type="PANTHER" id="PTHR46163">
    <property type="entry name" value="TYROSINE-PROTEIN PHOSPHATASE-RELATED"/>
    <property type="match status" value="1"/>
</dbReference>
<name>A0AAN8IV12_TRICO</name>
<feature type="non-terminal residue" evidence="2">
    <location>
        <position position="1"/>
    </location>
</feature>
<dbReference type="SUPFAM" id="SSF52799">
    <property type="entry name" value="(Phosphotyrosine protein) phosphatases II"/>
    <property type="match status" value="1"/>
</dbReference>
<comment type="caution">
    <text evidence="2">The sequence shown here is derived from an EMBL/GenBank/DDBJ whole genome shotgun (WGS) entry which is preliminary data.</text>
</comment>
<evidence type="ECO:0000313" key="3">
    <source>
        <dbReference type="Proteomes" id="UP001331761"/>
    </source>
</evidence>
<dbReference type="GO" id="GO:0004725">
    <property type="term" value="F:protein tyrosine phosphatase activity"/>
    <property type="evidence" value="ECO:0007669"/>
    <property type="project" value="InterPro"/>
</dbReference>
<accession>A0AAN8IV12</accession>
<gene>
    <name evidence="2" type="ORF">GCK32_015942</name>
</gene>
<keyword evidence="3" id="KW-1185">Reference proteome</keyword>
<dbReference type="PROSITE" id="PS50055">
    <property type="entry name" value="TYR_PHOSPHATASE_PTP"/>
    <property type="match status" value="1"/>
</dbReference>
<dbReference type="EMBL" id="WIXE01004896">
    <property type="protein sequence ID" value="KAK5982622.1"/>
    <property type="molecule type" value="Genomic_DNA"/>
</dbReference>
<evidence type="ECO:0000259" key="1">
    <source>
        <dbReference type="PROSITE" id="PS50055"/>
    </source>
</evidence>
<evidence type="ECO:0000313" key="2">
    <source>
        <dbReference type="EMBL" id="KAK5982622.1"/>
    </source>
</evidence>
<dbReference type="PANTHER" id="PTHR46163:SF10">
    <property type="entry name" value="PROTEIN-TYROSINE PHOSPHATASE-RELATED"/>
    <property type="match status" value="1"/>
</dbReference>